<organism evidence="2 3">
    <name type="scientific">Romanomermis culicivorax</name>
    <name type="common">Nematode worm</name>
    <dbReference type="NCBI Taxonomy" id="13658"/>
    <lineage>
        <taxon>Eukaryota</taxon>
        <taxon>Metazoa</taxon>
        <taxon>Ecdysozoa</taxon>
        <taxon>Nematoda</taxon>
        <taxon>Enoplea</taxon>
        <taxon>Dorylaimia</taxon>
        <taxon>Mermithida</taxon>
        <taxon>Mermithoidea</taxon>
        <taxon>Mermithidae</taxon>
        <taxon>Romanomermis</taxon>
    </lineage>
</organism>
<keyword evidence="1" id="KW-0812">Transmembrane</keyword>
<dbReference type="GO" id="GO:0005783">
    <property type="term" value="C:endoplasmic reticulum"/>
    <property type="evidence" value="ECO:0007669"/>
    <property type="project" value="TreeGrafter"/>
</dbReference>
<keyword evidence="2" id="KW-1185">Reference proteome</keyword>
<dbReference type="PANTHER" id="PTHR21650:SF4">
    <property type="entry name" value="MEMBRALIN"/>
    <property type="match status" value="1"/>
</dbReference>
<dbReference type="WBParaSite" id="nRc.2.0.1.t03331-RA">
    <property type="protein sequence ID" value="nRc.2.0.1.t03331-RA"/>
    <property type="gene ID" value="nRc.2.0.1.g03331"/>
</dbReference>
<dbReference type="AlphaFoldDB" id="A0A915HP96"/>
<protein>
    <submittedName>
        <fullName evidence="3">Uncharacterized protein</fullName>
    </submittedName>
</protein>
<keyword evidence="1" id="KW-0472">Membrane</keyword>
<evidence type="ECO:0000313" key="3">
    <source>
        <dbReference type="WBParaSite" id="nRc.2.0.1.t03331-RA"/>
    </source>
</evidence>
<keyword evidence="1" id="KW-1133">Transmembrane helix</keyword>
<dbReference type="GO" id="GO:1904294">
    <property type="term" value="P:positive regulation of ERAD pathway"/>
    <property type="evidence" value="ECO:0007669"/>
    <property type="project" value="TreeGrafter"/>
</dbReference>
<accession>A0A915HP96</accession>
<dbReference type="Proteomes" id="UP000887565">
    <property type="component" value="Unplaced"/>
</dbReference>
<dbReference type="InterPro" id="IPR019144">
    <property type="entry name" value="Membralin"/>
</dbReference>
<evidence type="ECO:0000256" key="1">
    <source>
        <dbReference type="SAM" id="Phobius"/>
    </source>
</evidence>
<reference evidence="3" key="1">
    <citation type="submission" date="2022-11" db="UniProtKB">
        <authorList>
            <consortium name="WormBaseParasite"/>
        </authorList>
    </citation>
    <scope>IDENTIFICATION</scope>
</reference>
<dbReference type="Pfam" id="PF09746">
    <property type="entry name" value="Membralin"/>
    <property type="match status" value="1"/>
</dbReference>
<sequence>MTPEPIPIFRQDFYIFEYAQEAGYLHLSENARKKLKIPVVIAQLDPDTDQCFGNRFNRLLIDEFLGYDEIMISSIKGLVDDEKNKGFVKNLATGQKYRFVTSTVLSSTYFWSFLAMIVFTFGVTVLLRFSHHLIFTFILSFVRTLEMHEPLEIPVAPLLTIMLALVGDEISATGGGDGSDNLETSAVGYSPVPPVNLINRNRRYVTTDFVEMNNVENSTSNNEIRNQNEGPP</sequence>
<evidence type="ECO:0000313" key="2">
    <source>
        <dbReference type="Proteomes" id="UP000887565"/>
    </source>
</evidence>
<dbReference type="GO" id="GO:0034976">
    <property type="term" value="P:response to endoplasmic reticulum stress"/>
    <property type="evidence" value="ECO:0007669"/>
    <property type="project" value="TreeGrafter"/>
</dbReference>
<name>A0A915HP96_ROMCU</name>
<proteinExistence type="predicted"/>
<dbReference type="OMA" id="TLEMHEP"/>
<dbReference type="PANTHER" id="PTHR21650">
    <property type="entry name" value="MEMBRALIN/KINETOCHORE PROTEIN NUF2"/>
    <property type="match status" value="1"/>
</dbReference>
<feature type="transmembrane region" description="Helical" evidence="1">
    <location>
        <begin position="109"/>
        <end position="129"/>
    </location>
</feature>